<organism evidence="1 2">
    <name type="scientific">Achromobacter marplatensis</name>
    <dbReference type="NCBI Taxonomy" id="470868"/>
    <lineage>
        <taxon>Bacteria</taxon>
        <taxon>Pseudomonadati</taxon>
        <taxon>Pseudomonadota</taxon>
        <taxon>Betaproteobacteria</taxon>
        <taxon>Burkholderiales</taxon>
        <taxon>Alcaligenaceae</taxon>
        <taxon>Achromobacter</taxon>
    </lineage>
</organism>
<dbReference type="EMBL" id="JAOCKG010000008">
    <property type="protein sequence ID" value="MDH2052525.1"/>
    <property type="molecule type" value="Genomic_DNA"/>
</dbReference>
<proteinExistence type="predicted"/>
<protein>
    <recommendedName>
        <fullName evidence="3">Gas vesicle protein</fullName>
    </recommendedName>
</protein>
<evidence type="ECO:0000313" key="1">
    <source>
        <dbReference type="EMBL" id="MDH2052525.1"/>
    </source>
</evidence>
<evidence type="ECO:0008006" key="3">
    <source>
        <dbReference type="Google" id="ProtNLM"/>
    </source>
</evidence>
<name>A0AA42WBW8_9BURK</name>
<sequence>MSENEKPVAATTTTSSADWLLQEWVDQINRLGIRASITLQVNGLIVSGIAIPGDLFFEKYAELMASAFRSGSTRIPAEEAEAHFKKYADIYKEDDTSEIPPAPPEYIHLEDARYWNAAGQHIPGTGVLWRGRLSEVSGYNIGSLTPSN</sequence>
<dbReference type="AlphaFoldDB" id="A0AA42WBW8"/>
<comment type="caution">
    <text evidence="1">The sequence shown here is derived from an EMBL/GenBank/DDBJ whole genome shotgun (WGS) entry which is preliminary data.</text>
</comment>
<reference evidence="1" key="1">
    <citation type="submission" date="2022-09" db="EMBL/GenBank/DDBJ databases">
        <title>Intensive care unit water sources are persistently colonized with multi-drug resistant bacteria and are the site of extensive horizontal gene transfer of antibiotic resistance genes.</title>
        <authorList>
            <person name="Diorio-Toth L."/>
        </authorList>
    </citation>
    <scope>NUCLEOTIDE SEQUENCE</scope>
    <source>
        <strain evidence="1">GD03676</strain>
    </source>
</reference>
<dbReference type="RefSeq" id="WP_280028017.1">
    <property type="nucleotide sequence ID" value="NZ_JAOCKG010000008.1"/>
</dbReference>
<evidence type="ECO:0000313" key="2">
    <source>
        <dbReference type="Proteomes" id="UP001161276"/>
    </source>
</evidence>
<dbReference type="Proteomes" id="UP001161276">
    <property type="component" value="Unassembled WGS sequence"/>
</dbReference>
<accession>A0AA42WBW8</accession>
<gene>
    <name evidence="1" type="ORF">N5K24_19130</name>
</gene>